<reference evidence="5" key="1">
    <citation type="journal article" date="2011" name="Nat. Commun.">
        <title>Effector diversification within compartments of the Leptosphaeria maculans genome affected by Repeat-Induced Point mutations.</title>
        <authorList>
            <person name="Rouxel T."/>
            <person name="Grandaubert J."/>
            <person name="Hane J.K."/>
            <person name="Hoede C."/>
            <person name="van de Wouw A.P."/>
            <person name="Couloux A."/>
            <person name="Dominguez V."/>
            <person name="Anthouard V."/>
            <person name="Bally P."/>
            <person name="Bourras S."/>
            <person name="Cozijnsen A.J."/>
            <person name="Ciuffetti L.M."/>
            <person name="Degrave A."/>
            <person name="Dilmaghani A."/>
            <person name="Duret L."/>
            <person name="Fudal I."/>
            <person name="Goodwin S.B."/>
            <person name="Gout L."/>
            <person name="Glaser N."/>
            <person name="Linglin J."/>
            <person name="Kema G.H.J."/>
            <person name="Lapalu N."/>
            <person name="Lawrence C.B."/>
            <person name="May K."/>
            <person name="Meyer M."/>
            <person name="Ollivier B."/>
            <person name="Poulain J."/>
            <person name="Schoch C.L."/>
            <person name="Simon A."/>
            <person name="Spatafora J.W."/>
            <person name="Stachowiak A."/>
            <person name="Turgeon B.G."/>
            <person name="Tyler B.M."/>
            <person name="Vincent D."/>
            <person name="Weissenbach J."/>
            <person name="Amselem J."/>
            <person name="Quesneville H."/>
            <person name="Oliver R.P."/>
            <person name="Wincker P."/>
            <person name="Balesdent M.-H."/>
            <person name="Howlett B.J."/>
        </authorList>
    </citation>
    <scope>NUCLEOTIDE SEQUENCE [LARGE SCALE GENOMIC DNA]</scope>
    <source>
        <strain evidence="5">JN3 / isolate v23.1.3 / race Av1-4-5-6-7-8</strain>
    </source>
</reference>
<feature type="domain" description="RRM" evidence="3">
    <location>
        <begin position="203"/>
        <end position="281"/>
    </location>
</feature>
<dbReference type="OMA" id="WQEFKDH"/>
<dbReference type="PANTHER" id="PTHR23003">
    <property type="entry name" value="RNA RECOGNITION MOTIF RRM DOMAIN CONTAINING PROTEIN"/>
    <property type="match status" value="1"/>
</dbReference>
<organism evidence="5">
    <name type="scientific">Leptosphaeria maculans (strain JN3 / isolate v23.1.3 / race Av1-4-5-6-7-8)</name>
    <name type="common">Blackleg fungus</name>
    <name type="synonym">Phoma lingam</name>
    <dbReference type="NCBI Taxonomy" id="985895"/>
    <lineage>
        <taxon>Eukaryota</taxon>
        <taxon>Fungi</taxon>
        <taxon>Dikarya</taxon>
        <taxon>Ascomycota</taxon>
        <taxon>Pezizomycotina</taxon>
        <taxon>Dothideomycetes</taxon>
        <taxon>Pleosporomycetidae</taxon>
        <taxon>Pleosporales</taxon>
        <taxon>Pleosporineae</taxon>
        <taxon>Leptosphaeriaceae</taxon>
        <taxon>Plenodomus</taxon>
        <taxon>Plenodomus lingam/Leptosphaeria maculans species complex</taxon>
    </lineage>
</organism>
<dbReference type="OrthoDB" id="1049195at2759"/>
<dbReference type="GO" id="GO:0003729">
    <property type="term" value="F:mRNA binding"/>
    <property type="evidence" value="ECO:0007669"/>
    <property type="project" value="TreeGrafter"/>
</dbReference>
<dbReference type="GO" id="GO:0005634">
    <property type="term" value="C:nucleus"/>
    <property type="evidence" value="ECO:0007669"/>
    <property type="project" value="TreeGrafter"/>
</dbReference>
<dbReference type="HOGENOM" id="CLU_894607_0_0_1"/>
<dbReference type="GO" id="GO:0005737">
    <property type="term" value="C:cytoplasm"/>
    <property type="evidence" value="ECO:0007669"/>
    <property type="project" value="TreeGrafter"/>
</dbReference>
<dbReference type="Pfam" id="PF00076">
    <property type="entry name" value="RRM_1"/>
    <property type="match status" value="1"/>
</dbReference>
<dbReference type="eggNOG" id="ENOG502SU10">
    <property type="taxonomic scope" value="Eukaryota"/>
</dbReference>
<accession>E4ZT29</accession>
<dbReference type="Gene3D" id="3.30.70.330">
    <property type="match status" value="1"/>
</dbReference>
<dbReference type="GeneID" id="13291155"/>
<dbReference type="EMBL" id="FP929123">
    <property type="protein sequence ID" value="CBX94460.1"/>
    <property type="molecule type" value="Genomic_DNA"/>
</dbReference>
<protein>
    <recommendedName>
        <fullName evidence="3">RRM domain-containing protein</fullName>
    </recommendedName>
</protein>
<dbReference type="GO" id="GO:1990904">
    <property type="term" value="C:ribonucleoprotein complex"/>
    <property type="evidence" value="ECO:0007669"/>
    <property type="project" value="TreeGrafter"/>
</dbReference>
<dbReference type="SMART" id="SM00360">
    <property type="entry name" value="RRM"/>
    <property type="match status" value="1"/>
</dbReference>
<dbReference type="RefSeq" id="XP_003837904.1">
    <property type="nucleotide sequence ID" value="XM_003837856.1"/>
</dbReference>
<dbReference type="PROSITE" id="PS50102">
    <property type="entry name" value="RRM"/>
    <property type="match status" value="1"/>
</dbReference>
<evidence type="ECO:0000313" key="5">
    <source>
        <dbReference type="Proteomes" id="UP000002668"/>
    </source>
</evidence>
<dbReference type="VEuPathDB" id="FungiDB:LEMA_P119510.1"/>
<dbReference type="InterPro" id="IPR000504">
    <property type="entry name" value="RRM_dom"/>
</dbReference>
<evidence type="ECO:0000256" key="1">
    <source>
        <dbReference type="ARBA" id="ARBA00022884"/>
    </source>
</evidence>
<dbReference type="InterPro" id="IPR035979">
    <property type="entry name" value="RBD_domain_sf"/>
</dbReference>
<evidence type="ECO:0000256" key="2">
    <source>
        <dbReference type="PROSITE-ProRule" id="PRU00176"/>
    </source>
</evidence>
<dbReference type="PANTHER" id="PTHR23003:SF3">
    <property type="entry name" value="FI21236P1-RELATED"/>
    <property type="match status" value="1"/>
</dbReference>
<evidence type="ECO:0000259" key="3">
    <source>
        <dbReference type="PROSITE" id="PS50102"/>
    </source>
</evidence>
<dbReference type="InParanoid" id="E4ZT29"/>
<name>E4ZT29_LEPMJ</name>
<dbReference type="InterPro" id="IPR050374">
    <property type="entry name" value="RRT5_SRSF_SR"/>
</dbReference>
<dbReference type="InterPro" id="IPR012677">
    <property type="entry name" value="Nucleotide-bd_a/b_plait_sf"/>
</dbReference>
<evidence type="ECO:0000313" key="4">
    <source>
        <dbReference type="EMBL" id="CBX94460.1"/>
    </source>
</evidence>
<keyword evidence="1 2" id="KW-0694">RNA-binding</keyword>
<dbReference type="Proteomes" id="UP000002668">
    <property type="component" value="Genome"/>
</dbReference>
<dbReference type="AlphaFoldDB" id="E4ZT29"/>
<dbReference type="CDD" id="cd00590">
    <property type="entry name" value="RRM_SF"/>
    <property type="match status" value="1"/>
</dbReference>
<gene>
    <name evidence="4" type="ORF">LEMA_P119510.1</name>
</gene>
<sequence>MASYTGPWKETHGDFLLVVCGSTRYAPFLAGWQEFKDHLRKVVKEQPGWANVFSNPSQRRGEMQGWCRLRDQEDADAAYKVFYRSKGMLVHVWETCRSTDGYRLMRCNCSAHFPEVPEGDHSVGRCGIDIGRVNQLGGKTRAMSTTAYMPPPTYHPYAMYPTTQAYPSISPYAVQAPQAPVYSTSTNGMPVNVRGGAVLTEARGIFIRNLSYKATSDDLNKLLYTVGIPVDSQLLRDPRTGVFKGLATARFGSKEEAQYAASYLNGREHMGMTIHVRMDTDTTIVGRAEPMVVNGSYTVSGLEHHRDIVSDIVQF</sequence>
<dbReference type="SUPFAM" id="SSF54928">
    <property type="entry name" value="RNA-binding domain, RBD"/>
    <property type="match status" value="1"/>
</dbReference>
<keyword evidence="5" id="KW-1185">Reference proteome</keyword>
<proteinExistence type="predicted"/>
<dbReference type="STRING" id="985895.E4ZT29"/>